<dbReference type="GO" id="GO:0005484">
    <property type="term" value="F:SNAP receptor activity"/>
    <property type="evidence" value="ECO:0007669"/>
    <property type="project" value="InterPro"/>
</dbReference>
<dbReference type="GO" id="GO:0031201">
    <property type="term" value="C:SNARE complex"/>
    <property type="evidence" value="ECO:0007669"/>
    <property type="project" value="TreeGrafter"/>
</dbReference>
<proteinExistence type="inferred from homology"/>
<dbReference type="PANTHER" id="PTHR12825">
    <property type="entry name" value="BNIP1-RELATED"/>
    <property type="match status" value="1"/>
</dbReference>
<dbReference type="Pfam" id="PF03908">
    <property type="entry name" value="Sec20"/>
    <property type="match status" value="1"/>
</dbReference>
<dbReference type="InterPro" id="IPR056173">
    <property type="entry name" value="Sec20_C"/>
</dbReference>
<feature type="compositionally biased region" description="Basic and acidic residues" evidence="11">
    <location>
        <begin position="396"/>
        <end position="412"/>
    </location>
</feature>
<evidence type="ECO:0000256" key="5">
    <source>
        <dbReference type="ARBA" id="ARBA00022892"/>
    </source>
</evidence>
<sequence length="412" mass="45547">MASLSLSARLQTVADTYKNTLILIQRLQKLPYTPGAFSNADTDPRLELSSEIHQSLKEQEDELETLRQEVDVATASNFMGGYVGGGSVRRRNSEQLREREKIAALVAKLGEDLKIARSSFRKAQLEAKRNADAARRKERELLFANRSKDADGPLPARRKGQEKLTQDELALNASSDVTAALRRTHALLQNNVEQSQFAQQTLNESTDALASLGESYAGLDSLLKSSGGLVRQLIRSNKSDTWYLTTAFYILVVTIGWLVFRRIFYGPLWWLVWQPLKLVWWLAMTTLAGVGIVGGEKAAALSSTVVRGSTTVPGASGMRPTWASDRPPAYVPVGAKGGGWGIPQPQATPGADSNKGGTSMVDQIGEMIEEKDAQKDKEEPVLKERTENDPPNPKKRMYEQENEHTPQKRDEL</sequence>
<comment type="subcellular location">
    <subcellularLocation>
        <location evidence="1">Endoplasmic reticulum membrane</location>
        <topology evidence="1">Single-pass type IV membrane protein</topology>
    </subcellularLocation>
</comment>
<evidence type="ECO:0000256" key="7">
    <source>
        <dbReference type="ARBA" id="ARBA00023054"/>
    </source>
</evidence>
<dbReference type="GeneID" id="19237197"/>
<dbReference type="OrthoDB" id="46868at2759"/>
<feature type="compositionally biased region" description="Basic and acidic residues" evidence="11">
    <location>
        <begin position="368"/>
        <end position="388"/>
    </location>
</feature>
<dbReference type="HOGENOM" id="CLU_038503_1_0_1"/>
<evidence type="ECO:0000256" key="9">
    <source>
        <dbReference type="ARBA" id="ARBA00037934"/>
    </source>
</evidence>
<organism evidence="14 15">
    <name type="scientific">Endocarpon pusillum (strain Z07020 / HMAS-L-300199)</name>
    <name type="common">Lichen-forming fungus</name>
    <dbReference type="NCBI Taxonomy" id="1263415"/>
    <lineage>
        <taxon>Eukaryota</taxon>
        <taxon>Fungi</taxon>
        <taxon>Dikarya</taxon>
        <taxon>Ascomycota</taxon>
        <taxon>Pezizomycotina</taxon>
        <taxon>Eurotiomycetes</taxon>
        <taxon>Chaetothyriomycetidae</taxon>
        <taxon>Verrucariales</taxon>
        <taxon>Verrucariaceae</taxon>
        <taxon>Endocarpon</taxon>
    </lineage>
</organism>
<accession>U1GK76</accession>
<evidence type="ECO:0000256" key="12">
    <source>
        <dbReference type="SAM" id="Phobius"/>
    </source>
</evidence>
<keyword evidence="8 12" id="KW-0472">Membrane</keyword>
<evidence type="ECO:0000256" key="10">
    <source>
        <dbReference type="SAM" id="Coils"/>
    </source>
</evidence>
<dbReference type="OMA" id="WYLETTF"/>
<dbReference type="GO" id="GO:0006890">
    <property type="term" value="P:retrograde vesicle-mediated transport, Golgi to endoplasmic reticulum"/>
    <property type="evidence" value="ECO:0007669"/>
    <property type="project" value="InterPro"/>
</dbReference>
<keyword evidence="5" id="KW-0931">ER-Golgi transport</keyword>
<gene>
    <name evidence="14" type="ORF">EPUS_02143</name>
</gene>
<feature type="compositionally biased region" description="Basic and acidic residues" evidence="11">
    <location>
        <begin position="141"/>
        <end position="151"/>
    </location>
</feature>
<keyword evidence="15" id="KW-1185">Reference proteome</keyword>
<evidence type="ECO:0000313" key="14">
    <source>
        <dbReference type="EMBL" id="ERF72256.1"/>
    </source>
</evidence>
<feature type="region of interest" description="Disordered" evidence="11">
    <location>
        <begin position="141"/>
        <end position="163"/>
    </location>
</feature>
<evidence type="ECO:0000256" key="6">
    <source>
        <dbReference type="ARBA" id="ARBA00022989"/>
    </source>
</evidence>
<dbReference type="Proteomes" id="UP000019373">
    <property type="component" value="Unassembled WGS sequence"/>
</dbReference>
<feature type="transmembrane region" description="Helical" evidence="12">
    <location>
        <begin position="241"/>
        <end position="260"/>
    </location>
</feature>
<dbReference type="InterPro" id="IPR005606">
    <property type="entry name" value="Sec20"/>
</dbReference>
<keyword evidence="3 12" id="KW-0812">Transmembrane</keyword>
<evidence type="ECO:0000256" key="3">
    <source>
        <dbReference type="ARBA" id="ARBA00022692"/>
    </source>
</evidence>
<dbReference type="EMBL" id="KE721111">
    <property type="protein sequence ID" value="ERF72256.1"/>
    <property type="molecule type" value="Genomic_DNA"/>
</dbReference>
<evidence type="ECO:0000256" key="1">
    <source>
        <dbReference type="ARBA" id="ARBA00004163"/>
    </source>
</evidence>
<evidence type="ECO:0000256" key="11">
    <source>
        <dbReference type="SAM" id="MobiDB-lite"/>
    </source>
</evidence>
<feature type="domain" description="Sec20 C-terminal" evidence="13">
    <location>
        <begin position="174"/>
        <end position="263"/>
    </location>
</feature>
<evidence type="ECO:0000256" key="4">
    <source>
        <dbReference type="ARBA" id="ARBA00022824"/>
    </source>
</evidence>
<dbReference type="eggNOG" id="ENOG502S7WD">
    <property type="taxonomic scope" value="Eukaryota"/>
</dbReference>
<feature type="coiled-coil region" evidence="10">
    <location>
        <begin position="49"/>
        <end position="76"/>
    </location>
</feature>
<comment type="similarity">
    <text evidence="9">Belongs to the SEC20 family.</text>
</comment>
<dbReference type="PANTHER" id="PTHR12825:SF0">
    <property type="entry name" value="VESICLE TRANSPORT PROTEIN SEC20"/>
    <property type="match status" value="1"/>
</dbReference>
<reference evidence="15" key="1">
    <citation type="journal article" date="2014" name="BMC Genomics">
        <title>Genome characteristics reveal the impact of lichenization on lichen-forming fungus Endocarpon pusillum Hedwig (Verrucariales, Ascomycota).</title>
        <authorList>
            <person name="Wang Y.-Y."/>
            <person name="Liu B."/>
            <person name="Zhang X.-Y."/>
            <person name="Zhou Q.-M."/>
            <person name="Zhang T."/>
            <person name="Li H."/>
            <person name="Yu Y.-F."/>
            <person name="Zhang X.-L."/>
            <person name="Hao X.-Y."/>
            <person name="Wang M."/>
            <person name="Wang L."/>
            <person name="Wei J.-C."/>
        </authorList>
    </citation>
    <scope>NUCLEOTIDE SEQUENCE [LARGE SCALE GENOMIC DNA]</scope>
    <source>
        <strain evidence="15">Z07020 / HMAS-L-300199</strain>
    </source>
</reference>
<feature type="transmembrane region" description="Helical" evidence="12">
    <location>
        <begin position="280"/>
        <end position="299"/>
    </location>
</feature>
<keyword evidence="6 12" id="KW-1133">Transmembrane helix</keyword>
<dbReference type="RefSeq" id="XP_007802101.1">
    <property type="nucleotide sequence ID" value="XM_007803910.1"/>
</dbReference>
<keyword evidence="7 10" id="KW-0175">Coiled coil</keyword>
<protein>
    <recommendedName>
        <fullName evidence="13">Sec20 C-terminal domain-containing protein</fullName>
    </recommendedName>
</protein>
<keyword evidence="4" id="KW-0256">Endoplasmic reticulum</keyword>
<evidence type="ECO:0000313" key="15">
    <source>
        <dbReference type="Proteomes" id="UP000019373"/>
    </source>
</evidence>
<evidence type="ECO:0000259" key="13">
    <source>
        <dbReference type="Pfam" id="PF03908"/>
    </source>
</evidence>
<dbReference type="AlphaFoldDB" id="U1GK76"/>
<keyword evidence="2" id="KW-0813">Transport</keyword>
<name>U1GK76_ENDPU</name>
<dbReference type="GO" id="GO:0005789">
    <property type="term" value="C:endoplasmic reticulum membrane"/>
    <property type="evidence" value="ECO:0007669"/>
    <property type="project" value="UniProtKB-SubCell"/>
</dbReference>
<evidence type="ECO:0000256" key="2">
    <source>
        <dbReference type="ARBA" id="ARBA00022448"/>
    </source>
</evidence>
<evidence type="ECO:0000256" key="8">
    <source>
        <dbReference type="ARBA" id="ARBA00023136"/>
    </source>
</evidence>
<feature type="region of interest" description="Disordered" evidence="11">
    <location>
        <begin position="335"/>
        <end position="412"/>
    </location>
</feature>